<dbReference type="Gene3D" id="3.30.70.20">
    <property type="match status" value="1"/>
</dbReference>
<evidence type="ECO:0000256" key="2">
    <source>
        <dbReference type="ARBA" id="ARBA00023004"/>
    </source>
</evidence>
<evidence type="ECO:0000313" key="5">
    <source>
        <dbReference type="EMBL" id="HGK63852.1"/>
    </source>
</evidence>
<dbReference type="SUPFAM" id="SSF54862">
    <property type="entry name" value="4Fe-4S ferredoxins"/>
    <property type="match status" value="1"/>
</dbReference>
<dbReference type="PANTHER" id="PTHR43122">
    <property type="entry name" value="FERREDOXIN SUBUNIT OF PYRUVATE:FLAVODOXIN OXIDOREDUCTASE-RELATED"/>
    <property type="match status" value="1"/>
</dbReference>
<keyword evidence="2" id="KW-0408">Iron</keyword>
<name>A0A7V3ZVG9_UNCW3</name>
<feature type="domain" description="4Fe-4S ferredoxin-type" evidence="4">
    <location>
        <begin position="49"/>
        <end position="78"/>
    </location>
</feature>
<evidence type="ECO:0000256" key="1">
    <source>
        <dbReference type="ARBA" id="ARBA00022723"/>
    </source>
</evidence>
<evidence type="ECO:0000259" key="4">
    <source>
        <dbReference type="PROSITE" id="PS51379"/>
    </source>
</evidence>
<feature type="domain" description="4Fe-4S ferredoxin-type" evidence="4">
    <location>
        <begin position="18"/>
        <end position="47"/>
    </location>
</feature>
<dbReference type="GO" id="GO:0051536">
    <property type="term" value="F:iron-sulfur cluster binding"/>
    <property type="evidence" value="ECO:0007669"/>
    <property type="project" value="UniProtKB-KW"/>
</dbReference>
<accession>A0A7V3ZVG9</accession>
<reference evidence="5" key="1">
    <citation type="journal article" date="2020" name="mSystems">
        <title>Genome- and Community-Level Interaction Insights into Carbon Utilization and Element Cycling Functions of Hydrothermarchaeota in Hydrothermal Sediment.</title>
        <authorList>
            <person name="Zhou Z."/>
            <person name="Liu Y."/>
            <person name="Xu W."/>
            <person name="Pan J."/>
            <person name="Luo Z.H."/>
            <person name="Li M."/>
        </authorList>
    </citation>
    <scope>NUCLEOTIDE SEQUENCE [LARGE SCALE GENOMIC DNA]</scope>
    <source>
        <strain evidence="5">SpSt-697</strain>
    </source>
</reference>
<gene>
    <name evidence="5" type="ORF">ENU74_04600</name>
</gene>
<protein>
    <submittedName>
        <fullName evidence="5">4Fe-4S dicluster domain-containing protein</fullName>
    </submittedName>
</protein>
<dbReference type="PANTHER" id="PTHR43122:SF1">
    <property type="entry name" value="IRON-SULFUR-BINDING PROTEIN"/>
    <property type="match status" value="1"/>
</dbReference>
<keyword evidence="1" id="KW-0479">Metal-binding</keyword>
<sequence>MKKFLKEEPKVYQGKNNIKIEVIKYFCKGCGICIHFCPKKVLDFDSDFKVFAKYPEECIACYRCELMCPDFAIFIEKENNK</sequence>
<organism evidence="5">
    <name type="scientific">candidate division WOR-3 bacterium</name>
    <dbReference type="NCBI Taxonomy" id="2052148"/>
    <lineage>
        <taxon>Bacteria</taxon>
        <taxon>Bacteria division WOR-3</taxon>
    </lineage>
</organism>
<dbReference type="InterPro" id="IPR017900">
    <property type="entry name" value="4Fe4S_Fe_S_CS"/>
</dbReference>
<evidence type="ECO:0000256" key="3">
    <source>
        <dbReference type="ARBA" id="ARBA00023014"/>
    </source>
</evidence>
<dbReference type="InterPro" id="IPR017896">
    <property type="entry name" value="4Fe4S_Fe-S-bd"/>
</dbReference>
<dbReference type="AlphaFoldDB" id="A0A7V3ZVG9"/>
<comment type="caution">
    <text evidence="5">The sequence shown here is derived from an EMBL/GenBank/DDBJ whole genome shotgun (WGS) entry which is preliminary data.</text>
</comment>
<dbReference type="GO" id="GO:0046872">
    <property type="term" value="F:metal ion binding"/>
    <property type="evidence" value="ECO:0007669"/>
    <property type="project" value="UniProtKB-KW"/>
</dbReference>
<dbReference type="EMBL" id="DTDR01000120">
    <property type="protein sequence ID" value="HGK63852.1"/>
    <property type="molecule type" value="Genomic_DNA"/>
</dbReference>
<proteinExistence type="predicted"/>
<dbReference type="PROSITE" id="PS51379">
    <property type="entry name" value="4FE4S_FER_2"/>
    <property type="match status" value="2"/>
</dbReference>
<dbReference type="Pfam" id="PF12838">
    <property type="entry name" value="Fer4_7"/>
    <property type="match status" value="1"/>
</dbReference>
<dbReference type="PROSITE" id="PS00198">
    <property type="entry name" value="4FE4S_FER_1"/>
    <property type="match status" value="1"/>
</dbReference>
<keyword evidence="3" id="KW-0411">Iron-sulfur</keyword>